<keyword evidence="1" id="KW-0479">Metal-binding</keyword>
<dbReference type="Proteomes" id="UP001160148">
    <property type="component" value="Unassembled WGS sequence"/>
</dbReference>
<dbReference type="SUPFAM" id="SSF57716">
    <property type="entry name" value="Glucocorticoid receptor-like (DNA-binding domain)"/>
    <property type="match status" value="1"/>
</dbReference>
<protein>
    <recommendedName>
        <fullName evidence="6">THAP-type domain-containing protein</fullName>
    </recommendedName>
</protein>
<dbReference type="AlphaFoldDB" id="A0AAV0XVS4"/>
<dbReference type="InterPro" id="IPR038441">
    <property type="entry name" value="THAP_Znf_sf"/>
</dbReference>
<dbReference type="EMBL" id="CARXXK010000002">
    <property type="protein sequence ID" value="CAI6357525.1"/>
    <property type="molecule type" value="Genomic_DNA"/>
</dbReference>
<dbReference type="GO" id="GO:0043565">
    <property type="term" value="F:sequence-specific DNA binding"/>
    <property type="evidence" value="ECO:0007669"/>
    <property type="project" value="InterPro"/>
</dbReference>
<evidence type="ECO:0000256" key="3">
    <source>
        <dbReference type="ARBA" id="ARBA00022833"/>
    </source>
</evidence>
<keyword evidence="2 5" id="KW-0863">Zinc-finger</keyword>
<proteinExistence type="predicted"/>
<evidence type="ECO:0000259" key="6">
    <source>
        <dbReference type="PROSITE" id="PS50950"/>
    </source>
</evidence>
<gene>
    <name evidence="7" type="ORF">MEUPH1_LOCUS13144</name>
    <name evidence="8" type="ORF">MEUPH1_LOCUS26473</name>
</gene>
<reference evidence="8 9" key="1">
    <citation type="submission" date="2023-01" db="EMBL/GenBank/DDBJ databases">
        <authorList>
            <person name="Whitehead M."/>
        </authorList>
    </citation>
    <scope>NUCLEOTIDE SEQUENCE [LARGE SCALE GENOMIC DNA]</scope>
</reference>
<dbReference type="InterPro" id="IPR026516">
    <property type="entry name" value="THAP1/10"/>
</dbReference>
<keyword evidence="3" id="KW-0862">Zinc</keyword>
<dbReference type="PANTHER" id="PTHR46600:SF11">
    <property type="entry name" value="THAP DOMAIN-CONTAINING PROTEIN 10"/>
    <property type="match status" value="1"/>
</dbReference>
<sequence>MPSCLVCGRTNNAKAKSANITFHRFPLKDTYKNKWYNFLGENGILPDKVSKTSLVCSAHFDDSFFVMGKDRRLLLKHAIPTKIINRIKCAKQQYSETVTNLPVIKTFYTSSASDSVDNIASLNVTRTLVKCPLSNIEVDGVSLLEPVQSSSSEEEGVLPLDNSSVSMMNCETITPNKNISVILKNIIQLYIH</sequence>
<dbReference type="PROSITE" id="PS50950">
    <property type="entry name" value="ZF_THAP"/>
    <property type="match status" value="1"/>
</dbReference>
<keyword evidence="4 5" id="KW-0238">DNA-binding</keyword>
<evidence type="ECO:0000256" key="5">
    <source>
        <dbReference type="PROSITE-ProRule" id="PRU00309"/>
    </source>
</evidence>
<keyword evidence="9" id="KW-1185">Reference proteome</keyword>
<comment type="caution">
    <text evidence="8">The sequence shown here is derived from an EMBL/GenBank/DDBJ whole genome shotgun (WGS) entry which is preliminary data.</text>
</comment>
<dbReference type="SMART" id="SM00980">
    <property type="entry name" value="THAP"/>
    <property type="match status" value="1"/>
</dbReference>
<accession>A0AAV0XVS4</accession>
<dbReference type="GO" id="GO:0008270">
    <property type="term" value="F:zinc ion binding"/>
    <property type="evidence" value="ECO:0007669"/>
    <property type="project" value="UniProtKB-KW"/>
</dbReference>
<evidence type="ECO:0000313" key="7">
    <source>
        <dbReference type="EMBL" id="CAI6357525.1"/>
    </source>
</evidence>
<feature type="domain" description="THAP-type" evidence="6">
    <location>
        <begin position="1"/>
        <end position="83"/>
    </location>
</feature>
<dbReference type="SMART" id="SM00692">
    <property type="entry name" value="DM3"/>
    <property type="match status" value="1"/>
</dbReference>
<evidence type="ECO:0000256" key="2">
    <source>
        <dbReference type="ARBA" id="ARBA00022771"/>
    </source>
</evidence>
<evidence type="ECO:0000256" key="1">
    <source>
        <dbReference type="ARBA" id="ARBA00022723"/>
    </source>
</evidence>
<evidence type="ECO:0000313" key="9">
    <source>
        <dbReference type="Proteomes" id="UP001160148"/>
    </source>
</evidence>
<dbReference type="InterPro" id="IPR006612">
    <property type="entry name" value="THAP_Znf"/>
</dbReference>
<dbReference type="Gene3D" id="6.20.210.20">
    <property type="entry name" value="THAP domain"/>
    <property type="match status" value="1"/>
</dbReference>
<organism evidence="8 9">
    <name type="scientific">Macrosiphum euphorbiae</name>
    <name type="common">potato aphid</name>
    <dbReference type="NCBI Taxonomy" id="13131"/>
    <lineage>
        <taxon>Eukaryota</taxon>
        <taxon>Metazoa</taxon>
        <taxon>Ecdysozoa</taxon>
        <taxon>Arthropoda</taxon>
        <taxon>Hexapoda</taxon>
        <taxon>Insecta</taxon>
        <taxon>Pterygota</taxon>
        <taxon>Neoptera</taxon>
        <taxon>Paraneoptera</taxon>
        <taxon>Hemiptera</taxon>
        <taxon>Sternorrhyncha</taxon>
        <taxon>Aphidomorpha</taxon>
        <taxon>Aphidoidea</taxon>
        <taxon>Aphididae</taxon>
        <taxon>Macrosiphini</taxon>
        <taxon>Macrosiphum</taxon>
    </lineage>
</organism>
<name>A0AAV0XVS4_9HEMI</name>
<dbReference type="PANTHER" id="PTHR46600">
    <property type="entry name" value="THAP DOMAIN-CONTAINING"/>
    <property type="match status" value="1"/>
</dbReference>
<dbReference type="EMBL" id="CARXXK010001055">
    <property type="protein sequence ID" value="CAI6372625.1"/>
    <property type="molecule type" value="Genomic_DNA"/>
</dbReference>
<evidence type="ECO:0000256" key="4">
    <source>
        <dbReference type="ARBA" id="ARBA00023125"/>
    </source>
</evidence>
<evidence type="ECO:0000313" key="8">
    <source>
        <dbReference type="EMBL" id="CAI6372625.1"/>
    </source>
</evidence>
<dbReference type="Pfam" id="PF05485">
    <property type="entry name" value="THAP"/>
    <property type="match status" value="1"/>
</dbReference>